<dbReference type="EMBL" id="SSWL01000004">
    <property type="protein sequence ID" value="THJ30028.1"/>
    <property type="molecule type" value="Genomic_DNA"/>
</dbReference>
<name>A0A4S5BK25_BIFLI</name>
<evidence type="ECO:0000313" key="1">
    <source>
        <dbReference type="EMBL" id="THJ30028.1"/>
    </source>
</evidence>
<dbReference type="InterPro" id="IPR013321">
    <property type="entry name" value="Arc_rbn_hlx_hlx"/>
</dbReference>
<organism evidence="1 2">
    <name type="scientific">Bifidobacterium longum subsp. infantis</name>
    <dbReference type="NCBI Taxonomy" id="1682"/>
    <lineage>
        <taxon>Bacteria</taxon>
        <taxon>Bacillati</taxon>
        <taxon>Actinomycetota</taxon>
        <taxon>Actinomycetes</taxon>
        <taxon>Bifidobacteriales</taxon>
        <taxon>Bifidobacteriaceae</taxon>
        <taxon>Bifidobacterium</taxon>
    </lineage>
</organism>
<gene>
    <name evidence="1" type="ORF">E6L38_03420</name>
</gene>
<dbReference type="RefSeq" id="WP_136500312.1">
    <property type="nucleotide sequence ID" value="NZ_SSWL01000004.1"/>
</dbReference>
<sequence length="108" mass="12685">MRYDYGHGEARVNAERKRDAEKVLKRNGRTYSDLIRDLTDYLADTGELPEFERLTLPLIQERERGKKQELIQRFADRNLPEAEGDLSDEEILAQARMERFGERDETAV</sequence>
<dbReference type="GO" id="GO:0006355">
    <property type="term" value="P:regulation of DNA-templated transcription"/>
    <property type="evidence" value="ECO:0007669"/>
    <property type="project" value="InterPro"/>
</dbReference>
<proteinExistence type="predicted"/>
<dbReference type="AlphaFoldDB" id="A0A4S5BK25"/>
<reference evidence="1 2" key="1">
    <citation type="submission" date="2019-04" db="EMBL/GenBank/DDBJ databases">
        <title>Genome Announcement To Ensure Probiotic Safety of Bifidobacterium longum subsp infantis UBBI-01.</title>
        <authorList>
            <person name="Sulthana A."/>
            <person name="Lakshmi S.G."/>
            <person name="Madempudi R.S."/>
        </authorList>
    </citation>
    <scope>NUCLEOTIDE SEQUENCE [LARGE SCALE GENOMIC DNA]</scope>
    <source>
        <strain evidence="1 2">UBBI-01</strain>
    </source>
</reference>
<comment type="caution">
    <text evidence="1">The sequence shown here is derived from an EMBL/GenBank/DDBJ whole genome shotgun (WGS) entry which is preliminary data.</text>
</comment>
<accession>A0A4S5BK25</accession>
<dbReference type="Gene3D" id="1.10.1220.10">
    <property type="entry name" value="Met repressor-like"/>
    <property type="match status" value="1"/>
</dbReference>
<evidence type="ECO:0000313" key="2">
    <source>
        <dbReference type="Proteomes" id="UP000306697"/>
    </source>
</evidence>
<protein>
    <recommendedName>
        <fullName evidence="3">RelB antitoxin</fullName>
    </recommendedName>
</protein>
<dbReference type="Proteomes" id="UP000306697">
    <property type="component" value="Unassembled WGS sequence"/>
</dbReference>
<evidence type="ECO:0008006" key="3">
    <source>
        <dbReference type="Google" id="ProtNLM"/>
    </source>
</evidence>